<proteinExistence type="predicted"/>
<reference evidence="1" key="1">
    <citation type="journal article" date="2014" name="Int. J. Syst. Evol. Microbiol.">
        <title>Complete genome sequence of Corynebacterium casei LMG S-19264T (=DSM 44701T), isolated from a smear-ripened cheese.</title>
        <authorList>
            <consortium name="US DOE Joint Genome Institute (JGI-PGF)"/>
            <person name="Walter F."/>
            <person name="Albersmeier A."/>
            <person name="Kalinowski J."/>
            <person name="Ruckert C."/>
        </authorList>
    </citation>
    <scope>NUCLEOTIDE SEQUENCE</scope>
    <source>
        <strain evidence="1">CGMCC 1.15448</strain>
    </source>
</reference>
<dbReference type="EMBL" id="BMJC01000005">
    <property type="protein sequence ID" value="GGB18631.1"/>
    <property type="molecule type" value="Genomic_DNA"/>
</dbReference>
<reference evidence="1" key="2">
    <citation type="submission" date="2020-09" db="EMBL/GenBank/DDBJ databases">
        <authorList>
            <person name="Sun Q."/>
            <person name="Zhou Y."/>
        </authorList>
    </citation>
    <scope>NUCLEOTIDE SEQUENCE</scope>
    <source>
        <strain evidence="1">CGMCC 1.15448</strain>
    </source>
</reference>
<sequence length="156" mass="17997">MHVTKAILLLTGLYGLASFQKPAIEYEFNISAHRVGKVPQNISVHFINHSNAALNFSNLVLNFYVDDEGFWGTWEKARFLKKDLRLAPKQAFNISIPFDSLTIVSFKEERAFPNSELQHKIQRCKKIKIKASISDWRRLENPLESSSLIWSNSIEF</sequence>
<name>A0A8J2XVV1_9BACT</name>
<organism evidence="1 2">
    <name type="scientific">Puia dinghuensis</name>
    <dbReference type="NCBI Taxonomy" id="1792502"/>
    <lineage>
        <taxon>Bacteria</taxon>
        <taxon>Pseudomonadati</taxon>
        <taxon>Bacteroidota</taxon>
        <taxon>Chitinophagia</taxon>
        <taxon>Chitinophagales</taxon>
        <taxon>Chitinophagaceae</taxon>
        <taxon>Puia</taxon>
    </lineage>
</organism>
<accession>A0A8J2XVV1</accession>
<evidence type="ECO:0000313" key="2">
    <source>
        <dbReference type="Proteomes" id="UP000607559"/>
    </source>
</evidence>
<comment type="caution">
    <text evidence="1">The sequence shown here is derived from an EMBL/GenBank/DDBJ whole genome shotgun (WGS) entry which is preliminary data.</text>
</comment>
<gene>
    <name evidence="1" type="ORF">GCM10011511_48030</name>
</gene>
<dbReference type="Proteomes" id="UP000607559">
    <property type="component" value="Unassembled WGS sequence"/>
</dbReference>
<protein>
    <submittedName>
        <fullName evidence="1">Uncharacterized protein</fullName>
    </submittedName>
</protein>
<keyword evidence="2" id="KW-1185">Reference proteome</keyword>
<dbReference type="RefSeq" id="WP_188936579.1">
    <property type="nucleotide sequence ID" value="NZ_BMJC01000005.1"/>
</dbReference>
<evidence type="ECO:0000313" key="1">
    <source>
        <dbReference type="EMBL" id="GGB18631.1"/>
    </source>
</evidence>
<dbReference type="AlphaFoldDB" id="A0A8J2XVV1"/>